<accession>A0A0D0AE53</accession>
<sequence>MRSCVLYVLRFPSRYARCLGEGIRHCRAGQHRADHPLHPLPTGVIPETLHRGRYKFLGQKGGALQMRAVRPKEERVLQWVTFYAVIWDILN</sequence>
<reference evidence="1 2" key="1">
    <citation type="submission" date="2014-04" db="EMBL/GenBank/DDBJ databases">
        <authorList>
            <consortium name="DOE Joint Genome Institute"/>
            <person name="Kuo A."/>
            <person name="Ruytinx J."/>
            <person name="Rineau F."/>
            <person name="Colpaert J."/>
            <person name="Kohler A."/>
            <person name="Nagy L.G."/>
            <person name="Floudas D."/>
            <person name="Copeland A."/>
            <person name="Barry K.W."/>
            <person name="Cichocki N."/>
            <person name="Veneault-Fourrey C."/>
            <person name="LaButti K."/>
            <person name="Lindquist E.A."/>
            <person name="Lipzen A."/>
            <person name="Lundell T."/>
            <person name="Morin E."/>
            <person name="Murat C."/>
            <person name="Sun H."/>
            <person name="Tunlid A."/>
            <person name="Henrissat B."/>
            <person name="Grigoriev I.V."/>
            <person name="Hibbett D.S."/>
            <person name="Martin F."/>
            <person name="Nordberg H.P."/>
            <person name="Cantor M.N."/>
            <person name="Hua S.X."/>
        </authorList>
    </citation>
    <scope>NUCLEOTIDE SEQUENCE [LARGE SCALE GENOMIC DNA]</scope>
    <source>
        <strain evidence="1 2">UH-Slu-Lm8-n1</strain>
    </source>
</reference>
<proteinExistence type="predicted"/>
<protein>
    <submittedName>
        <fullName evidence="1">Uncharacterized protein</fullName>
    </submittedName>
</protein>
<organism evidence="1 2">
    <name type="scientific">Suillus luteus UH-Slu-Lm8-n1</name>
    <dbReference type="NCBI Taxonomy" id="930992"/>
    <lineage>
        <taxon>Eukaryota</taxon>
        <taxon>Fungi</taxon>
        <taxon>Dikarya</taxon>
        <taxon>Basidiomycota</taxon>
        <taxon>Agaricomycotina</taxon>
        <taxon>Agaricomycetes</taxon>
        <taxon>Agaricomycetidae</taxon>
        <taxon>Boletales</taxon>
        <taxon>Suillineae</taxon>
        <taxon>Suillaceae</taxon>
        <taxon>Suillus</taxon>
    </lineage>
</organism>
<dbReference type="AlphaFoldDB" id="A0A0D0AE53"/>
<dbReference type="EMBL" id="KN836227">
    <property type="protein sequence ID" value="KIK32482.1"/>
    <property type="molecule type" value="Genomic_DNA"/>
</dbReference>
<name>A0A0D0AE53_9AGAM</name>
<dbReference type="HOGENOM" id="CLU_2428509_0_0_1"/>
<gene>
    <name evidence="1" type="ORF">CY34DRAFT_758220</name>
</gene>
<dbReference type="Proteomes" id="UP000054485">
    <property type="component" value="Unassembled WGS sequence"/>
</dbReference>
<keyword evidence="2" id="KW-1185">Reference proteome</keyword>
<dbReference type="InParanoid" id="A0A0D0AE53"/>
<reference evidence="2" key="2">
    <citation type="submission" date="2015-01" db="EMBL/GenBank/DDBJ databases">
        <title>Evolutionary Origins and Diversification of the Mycorrhizal Mutualists.</title>
        <authorList>
            <consortium name="DOE Joint Genome Institute"/>
            <consortium name="Mycorrhizal Genomics Consortium"/>
            <person name="Kohler A."/>
            <person name="Kuo A."/>
            <person name="Nagy L.G."/>
            <person name="Floudas D."/>
            <person name="Copeland A."/>
            <person name="Barry K.W."/>
            <person name="Cichocki N."/>
            <person name="Veneault-Fourrey C."/>
            <person name="LaButti K."/>
            <person name="Lindquist E.A."/>
            <person name="Lipzen A."/>
            <person name="Lundell T."/>
            <person name="Morin E."/>
            <person name="Murat C."/>
            <person name="Riley R."/>
            <person name="Ohm R."/>
            <person name="Sun H."/>
            <person name="Tunlid A."/>
            <person name="Henrissat B."/>
            <person name="Grigoriev I.V."/>
            <person name="Hibbett D.S."/>
            <person name="Martin F."/>
        </authorList>
    </citation>
    <scope>NUCLEOTIDE SEQUENCE [LARGE SCALE GENOMIC DNA]</scope>
    <source>
        <strain evidence="2">UH-Slu-Lm8-n1</strain>
    </source>
</reference>
<evidence type="ECO:0000313" key="1">
    <source>
        <dbReference type="EMBL" id="KIK32482.1"/>
    </source>
</evidence>
<evidence type="ECO:0000313" key="2">
    <source>
        <dbReference type="Proteomes" id="UP000054485"/>
    </source>
</evidence>